<dbReference type="Proteomes" id="UP000536720">
    <property type="component" value="Unassembled WGS sequence"/>
</dbReference>
<dbReference type="RefSeq" id="WP_175362370.1">
    <property type="nucleotide sequence ID" value="NZ_JABFMR010000006.1"/>
</dbReference>
<organism evidence="1 2">
    <name type="scientific">Pseudomonas corrugata</name>
    <dbReference type="NCBI Taxonomy" id="47879"/>
    <lineage>
        <taxon>Bacteria</taxon>
        <taxon>Pseudomonadati</taxon>
        <taxon>Pseudomonadota</taxon>
        <taxon>Gammaproteobacteria</taxon>
        <taxon>Pseudomonadales</taxon>
        <taxon>Pseudomonadaceae</taxon>
        <taxon>Pseudomonas</taxon>
    </lineage>
</organism>
<evidence type="ECO:0000313" key="2">
    <source>
        <dbReference type="Proteomes" id="UP000536720"/>
    </source>
</evidence>
<accession>A0A7Y5Z497</accession>
<proteinExistence type="predicted"/>
<sequence>MLTQHILPQTRQTPSSGNVVAQLEDGAPFQSNMINFAYDYYTTDRQLRLTLSAVQVPDTAAERVIRGIEMVFSPEVTNETLVIGERKVHVTYWTMWAENGQTRFLTNDADNGSVSVIFNHEEETYLGSFTFGPAGSVIQGSFSIQGRDNFTL</sequence>
<name>A0A7Y5Z497_9PSED</name>
<dbReference type="AlphaFoldDB" id="A0A7Y5Z497"/>
<protein>
    <submittedName>
        <fullName evidence="1">Uncharacterized protein</fullName>
    </submittedName>
</protein>
<reference evidence="1 2" key="1">
    <citation type="journal article" date="2020" name="Front. Plant Sci.">
        <title>Isolation of Rhizosphere Bacteria That Improve Quality and Water Stress Tolerance in Greenhouse Ornamentals.</title>
        <authorList>
            <person name="Nordstedt N.P."/>
            <person name="Jones M.L."/>
        </authorList>
    </citation>
    <scope>NUCLEOTIDE SEQUENCE [LARGE SCALE GENOMIC DNA]</scope>
    <source>
        <strain evidence="1 2">C7D2</strain>
    </source>
</reference>
<dbReference type="EMBL" id="JABFMR010000006">
    <property type="protein sequence ID" value="NUT86763.1"/>
    <property type="molecule type" value="Genomic_DNA"/>
</dbReference>
<comment type="caution">
    <text evidence="1">The sequence shown here is derived from an EMBL/GenBank/DDBJ whole genome shotgun (WGS) entry which is preliminary data.</text>
</comment>
<gene>
    <name evidence="1" type="ORF">HNO91_10025</name>
</gene>
<evidence type="ECO:0000313" key="1">
    <source>
        <dbReference type="EMBL" id="NUT86763.1"/>
    </source>
</evidence>